<name>A0A0J1BCY2_RHOIS</name>
<organism evidence="3 4">
    <name type="scientific">Rhodopirellula islandica</name>
    <dbReference type="NCBI Taxonomy" id="595434"/>
    <lineage>
        <taxon>Bacteria</taxon>
        <taxon>Pseudomonadati</taxon>
        <taxon>Planctomycetota</taxon>
        <taxon>Planctomycetia</taxon>
        <taxon>Pirellulales</taxon>
        <taxon>Pirellulaceae</taxon>
        <taxon>Rhodopirellula</taxon>
    </lineage>
</organism>
<dbReference type="SUPFAM" id="SSF69318">
    <property type="entry name" value="Integrin alpha N-terminal domain"/>
    <property type="match status" value="1"/>
</dbReference>
<feature type="region of interest" description="Disordered" evidence="2">
    <location>
        <begin position="32"/>
        <end position="56"/>
    </location>
</feature>
<evidence type="ECO:0000256" key="1">
    <source>
        <dbReference type="ARBA" id="ARBA00022729"/>
    </source>
</evidence>
<sequence>MFRGTPPTLVRLFGIGIALGVLSLELGCTPRSDAPPEAGKRTVAPSTDQPNDPVDPDVEAATSAATSDARKIGDRLVERVRPQVEVFCTACHVMPSPAGAPKHEWPQLVDQMYMTYKDSGRSDLVVPDRTEALKFFQIQAPESKNLPFAKQEFGPSTARWDQRPVDLETSRPPGISHLQWISSGLGDSPALVACDVNTGALFASWPSEPERPPQRLATLFQPVHVEPCDLDGDGVLDLIVADVGEFNAADSDLGQVIALHQEAPGEANEVGTMKKIVLAEGLGRVAEVQPGDFDSDGDLDFIVAVFGWRKTGGLYLLRRDGEVDIQLGAEAFTLETIDERSGPVNVPTIDLNGDGHLDFVALISQEHEVIEAFFNDGTGHFRNVVMHAAPDPSYGSTGIELVDLDRDGDVDVLYSNGDSFDRGAKRHHQIQWLENPFEDQRQWKESSPAKSGQAPRAEFRHHRLASMPGVLRAQAGDFDGDGDLDVIAGALLATPTIVAWQGSGSPSLLLLRQTEAGVFEGEILETDLQRHLTLEVADMDADGVDEFAIGNFFRDGESSDPHIRWWKEASTKN</sequence>
<proteinExistence type="predicted"/>
<evidence type="ECO:0000256" key="2">
    <source>
        <dbReference type="SAM" id="MobiDB-lite"/>
    </source>
</evidence>
<dbReference type="PANTHER" id="PTHR45460">
    <property type="entry name" value="SIMILAR TO CYSTEINE PROTEINASE"/>
    <property type="match status" value="1"/>
</dbReference>
<accession>A0A0J1BCY2</accession>
<dbReference type="PANTHER" id="PTHR45460:SF2">
    <property type="entry name" value="ALPHA 1,3 GLUCANASE, GH71 FAMILY (EUROFUNG)"/>
    <property type="match status" value="1"/>
</dbReference>
<evidence type="ECO:0008006" key="5">
    <source>
        <dbReference type="Google" id="ProtNLM"/>
    </source>
</evidence>
<dbReference type="Pfam" id="PF13517">
    <property type="entry name" value="FG-GAP_3"/>
    <property type="match status" value="1"/>
</dbReference>
<gene>
    <name evidence="3" type="ORF">RISK_003516</name>
</gene>
<dbReference type="EMBL" id="LECT01000028">
    <property type="protein sequence ID" value="KLU04462.1"/>
    <property type="molecule type" value="Genomic_DNA"/>
</dbReference>
<evidence type="ECO:0000313" key="3">
    <source>
        <dbReference type="EMBL" id="KLU04462.1"/>
    </source>
</evidence>
<keyword evidence="1" id="KW-0732">Signal</keyword>
<dbReference type="PATRIC" id="fig|595434.4.peg.3347"/>
<protein>
    <recommendedName>
        <fullName evidence="5">FG-GAP repeat protein</fullName>
    </recommendedName>
</protein>
<dbReference type="InterPro" id="IPR028994">
    <property type="entry name" value="Integrin_alpha_N"/>
</dbReference>
<evidence type="ECO:0000313" key="4">
    <source>
        <dbReference type="Proteomes" id="UP000036367"/>
    </source>
</evidence>
<dbReference type="Proteomes" id="UP000036367">
    <property type="component" value="Unassembled WGS sequence"/>
</dbReference>
<dbReference type="Gene3D" id="2.130.10.130">
    <property type="entry name" value="Integrin alpha, N-terminal"/>
    <property type="match status" value="2"/>
</dbReference>
<feature type="region of interest" description="Disordered" evidence="2">
    <location>
        <begin position="437"/>
        <end position="457"/>
    </location>
</feature>
<dbReference type="InterPro" id="IPR013517">
    <property type="entry name" value="FG-GAP"/>
</dbReference>
<dbReference type="STRING" id="595434.RISK_003516"/>
<comment type="caution">
    <text evidence="3">The sequence shown here is derived from an EMBL/GenBank/DDBJ whole genome shotgun (WGS) entry which is preliminary data.</text>
</comment>
<keyword evidence="4" id="KW-1185">Reference proteome</keyword>
<dbReference type="AlphaFoldDB" id="A0A0J1BCY2"/>
<reference evidence="3" key="1">
    <citation type="submission" date="2015-05" db="EMBL/GenBank/DDBJ databases">
        <title>Permanent draft genome of Rhodopirellula islandicus K833.</title>
        <authorList>
            <person name="Kizina J."/>
            <person name="Richter M."/>
            <person name="Glockner F.O."/>
            <person name="Harder J."/>
        </authorList>
    </citation>
    <scope>NUCLEOTIDE SEQUENCE [LARGE SCALE GENOMIC DNA]</scope>
    <source>
        <strain evidence="3">K833</strain>
    </source>
</reference>